<evidence type="ECO:0000313" key="3">
    <source>
        <dbReference type="EMBL" id="GEA35199.1"/>
    </source>
</evidence>
<feature type="region of interest" description="Disordered" evidence="2">
    <location>
        <begin position="238"/>
        <end position="279"/>
    </location>
</feature>
<dbReference type="EMBL" id="JAAISW010000033">
    <property type="protein sequence ID" value="NSJ45314.1"/>
    <property type="molecule type" value="Genomic_DNA"/>
</dbReference>
<evidence type="ECO:0000313" key="5">
    <source>
        <dbReference type="Proteomes" id="UP000315200"/>
    </source>
</evidence>
<dbReference type="AlphaFoldDB" id="A0A1I2PFZ9"/>
<dbReference type="Pfam" id="PF20379">
    <property type="entry name" value="DUF6674"/>
    <property type="match status" value="1"/>
</dbReference>
<dbReference type="Proteomes" id="UP000315200">
    <property type="component" value="Unassembled WGS sequence"/>
</dbReference>
<proteinExistence type="predicted"/>
<comment type="caution">
    <text evidence="3">The sequence shown here is derived from an EMBL/GenBank/DDBJ whole genome shotgun (WGS) entry which is preliminary data.</text>
</comment>
<gene>
    <name evidence="3" type="ORF">Ccl03g_09120</name>
    <name evidence="4" type="ORF">G5B26_17335</name>
</gene>
<protein>
    <submittedName>
        <fullName evidence="3">Uncharacterized protein</fullName>
    </submittedName>
</protein>
<keyword evidence="1" id="KW-0175">Coiled coil</keyword>
<sequence>METAEQNTKQVMEENEALKQLIELLNQQDMDRQSQDFMGIFWYVAGMQMQLTAMVDELQGVREQLSQMQENQPKSVTEKLMDKVAHLQEKITSLSECLSLVRNSLVETAQQAVSAFKEKGKAEMCKVLQTGISGVKSMLSDYRERLVDVMTDCEKTANQIDSIGDELKQIGNSVSNVGRLLAGKGTKEVSDEKPGVGMTRVINKPVKKAVENLRKKIDGIDKAFEKLDRLSSSLDAGKEVEKGGRVSVKDKLSQMKEKAGQKKAPEQDKAKTKSKEECL</sequence>
<feature type="coiled-coil region" evidence="1">
    <location>
        <begin position="1"/>
        <end position="71"/>
    </location>
</feature>
<name>A0A1I2PFZ9_9FIRM</name>
<accession>A0A1I2PFZ9</accession>
<reference evidence="3 5" key="1">
    <citation type="submission" date="2019-06" db="EMBL/GenBank/DDBJ databases">
        <title>Draft genome sequence of [Clostridium] clostridioforme NBRC 113352.</title>
        <authorList>
            <person name="Miura T."/>
            <person name="Furukawa M."/>
            <person name="Shimamura M."/>
            <person name="Ohyama Y."/>
            <person name="Yamazoe A."/>
            <person name="Kawasaki H."/>
        </authorList>
    </citation>
    <scope>NUCLEOTIDE SEQUENCE [LARGE SCALE GENOMIC DNA]</scope>
    <source>
        <strain evidence="3 5">NBRC 113352</strain>
    </source>
</reference>
<reference evidence="4 6" key="2">
    <citation type="journal article" date="2020" name="Cell Host Microbe">
        <title>Functional and Genomic Variation between Human-Derived Isolates of Lachnospiraceae Reveals Inter- and Intra-Species Diversity.</title>
        <authorList>
            <person name="Sorbara M.T."/>
            <person name="Littmann E.R."/>
            <person name="Fontana E."/>
            <person name="Moody T.U."/>
            <person name="Kohout C.E."/>
            <person name="Gjonbalaj M."/>
            <person name="Eaton V."/>
            <person name="Seok R."/>
            <person name="Leiner I.M."/>
            <person name="Pamer E.G."/>
        </authorList>
    </citation>
    <scope>NUCLEOTIDE SEQUENCE [LARGE SCALE GENOMIC DNA]</scope>
    <source>
        <strain evidence="4 6">MSK.2.26</strain>
    </source>
</reference>
<evidence type="ECO:0000313" key="6">
    <source>
        <dbReference type="Proteomes" id="UP000719916"/>
    </source>
</evidence>
<evidence type="ECO:0000256" key="1">
    <source>
        <dbReference type="SAM" id="Coils"/>
    </source>
</evidence>
<dbReference type="RefSeq" id="WP_002584846.1">
    <property type="nucleotide sequence ID" value="NZ_BJLB01000001.1"/>
</dbReference>
<evidence type="ECO:0000313" key="4">
    <source>
        <dbReference type="EMBL" id="NSJ45314.1"/>
    </source>
</evidence>
<organism evidence="3 5">
    <name type="scientific">Enterocloster clostridioformis</name>
    <dbReference type="NCBI Taxonomy" id="1531"/>
    <lineage>
        <taxon>Bacteria</taxon>
        <taxon>Bacillati</taxon>
        <taxon>Bacillota</taxon>
        <taxon>Clostridia</taxon>
        <taxon>Lachnospirales</taxon>
        <taxon>Lachnospiraceae</taxon>
        <taxon>Enterocloster</taxon>
    </lineage>
</organism>
<evidence type="ECO:0000256" key="2">
    <source>
        <dbReference type="SAM" id="MobiDB-lite"/>
    </source>
</evidence>
<reference evidence="4" key="3">
    <citation type="submission" date="2020-02" db="EMBL/GenBank/DDBJ databases">
        <authorList>
            <person name="Littmann E."/>
            <person name="Sorbara M."/>
        </authorList>
    </citation>
    <scope>NUCLEOTIDE SEQUENCE</scope>
    <source>
        <strain evidence="4">MSK.2.26</strain>
    </source>
</reference>
<dbReference type="Proteomes" id="UP000719916">
    <property type="component" value="Unassembled WGS sequence"/>
</dbReference>
<dbReference type="EMBL" id="BJLB01000001">
    <property type="protein sequence ID" value="GEA35199.1"/>
    <property type="molecule type" value="Genomic_DNA"/>
</dbReference>
<dbReference type="InterPro" id="IPR046656">
    <property type="entry name" value="DUF6674"/>
</dbReference>